<dbReference type="PANTHER" id="PTHR37766:SF1">
    <property type="entry name" value="OS01G0897100 PROTEIN"/>
    <property type="match status" value="1"/>
</dbReference>
<dbReference type="AlphaFoldDB" id="A0AAV8S809"/>
<feature type="region of interest" description="Disordered" evidence="1">
    <location>
        <begin position="423"/>
        <end position="448"/>
    </location>
</feature>
<name>A0AAV8S809_9ROSI</name>
<dbReference type="PANTHER" id="PTHR37766">
    <property type="entry name" value="OS01G0897100 PROTEIN"/>
    <property type="match status" value="1"/>
</dbReference>
<feature type="compositionally biased region" description="Basic residues" evidence="1">
    <location>
        <begin position="434"/>
        <end position="448"/>
    </location>
</feature>
<dbReference type="Proteomes" id="UP001159364">
    <property type="component" value="Linkage Group LG12"/>
</dbReference>
<keyword evidence="3" id="KW-1185">Reference proteome</keyword>
<proteinExistence type="predicted"/>
<evidence type="ECO:0000256" key="1">
    <source>
        <dbReference type="SAM" id="MobiDB-lite"/>
    </source>
</evidence>
<accession>A0AAV8S809</accession>
<reference evidence="2 3" key="1">
    <citation type="submission" date="2021-09" db="EMBL/GenBank/DDBJ databases">
        <title>Genomic insights and catalytic innovation underlie evolution of tropane alkaloids biosynthesis.</title>
        <authorList>
            <person name="Wang Y.-J."/>
            <person name="Tian T."/>
            <person name="Huang J.-P."/>
            <person name="Huang S.-X."/>
        </authorList>
    </citation>
    <scope>NUCLEOTIDE SEQUENCE [LARGE SCALE GENOMIC DNA]</scope>
    <source>
        <strain evidence="2">KIB-2018</strain>
        <tissue evidence="2">Leaf</tissue>
    </source>
</reference>
<dbReference type="EMBL" id="JAIWQS010000012">
    <property type="protein sequence ID" value="KAJ8748199.1"/>
    <property type="molecule type" value="Genomic_DNA"/>
</dbReference>
<comment type="caution">
    <text evidence="2">The sequence shown here is derived from an EMBL/GenBank/DDBJ whole genome shotgun (WGS) entry which is preliminary data.</text>
</comment>
<evidence type="ECO:0000313" key="2">
    <source>
        <dbReference type="EMBL" id="KAJ8748199.1"/>
    </source>
</evidence>
<evidence type="ECO:0000313" key="3">
    <source>
        <dbReference type="Proteomes" id="UP001159364"/>
    </source>
</evidence>
<protein>
    <submittedName>
        <fullName evidence="2">Uncharacterized protein</fullName>
    </submittedName>
</protein>
<organism evidence="2 3">
    <name type="scientific">Erythroxylum novogranatense</name>
    <dbReference type="NCBI Taxonomy" id="1862640"/>
    <lineage>
        <taxon>Eukaryota</taxon>
        <taxon>Viridiplantae</taxon>
        <taxon>Streptophyta</taxon>
        <taxon>Embryophyta</taxon>
        <taxon>Tracheophyta</taxon>
        <taxon>Spermatophyta</taxon>
        <taxon>Magnoliopsida</taxon>
        <taxon>eudicotyledons</taxon>
        <taxon>Gunneridae</taxon>
        <taxon>Pentapetalae</taxon>
        <taxon>rosids</taxon>
        <taxon>fabids</taxon>
        <taxon>Malpighiales</taxon>
        <taxon>Erythroxylaceae</taxon>
        <taxon>Erythroxylum</taxon>
    </lineage>
</organism>
<gene>
    <name evidence="2" type="ORF">K2173_000607</name>
</gene>
<sequence length="518" mass="59674">MIRLFLSESDWKADVSGGSDVGKRWISLLEDLGSVIWSLLTVGGRSEARLWLCNTISGITSIAPHRKRDLFVSLLRARTRNEVLASQLFRMIFERRPQKVGLLLAKRSCVLEKFFDGHPTRILQWFSHFAVGGGMEPKKGAKALSQFAFVNRDICWEELEWKGKHGQSPAVVATKPHYLMDLDVLRTVENLIDNVPEFWSSDEFAESLKDGSILSIDTNFFLEFFVRLMYEEDSRDVWEVIDEFLMEESFSFLCNHLLITLQGQEFHNFLELLHKYLDPRIETGNPGYSSLWLECILSKNNGFECIDQLLLLNAVISRGRQLLRLAQDEESLEELEKIKVIVSQIGTFSSSIDSLAPMLNECFKMKAMEAIKFLGLQSWVLHYELSEKCPTPESWELLFFHNKISFRKSDKYVLVSPNGQSEGNVSEFDDGLSAKRKHRKKEKRKKNKRRKFDDMVSYDYEEPEFDSSNERLGFQAGAGSWLLSVDGFSASWASADLPEYLSKFCFSTWMKWLLTSVT</sequence>